<feature type="transmembrane region" description="Helical" evidence="1">
    <location>
        <begin position="169"/>
        <end position="190"/>
    </location>
</feature>
<feature type="transmembrane region" description="Helical" evidence="1">
    <location>
        <begin position="344"/>
        <end position="370"/>
    </location>
</feature>
<evidence type="ECO:0000256" key="1">
    <source>
        <dbReference type="SAM" id="Phobius"/>
    </source>
</evidence>
<accession>A0A1Y6CVS4</accession>
<keyword evidence="3" id="KW-1185">Reference proteome</keyword>
<dbReference type="RefSeq" id="WP_085212431.1">
    <property type="nucleotide sequence ID" value="NZ_FXAM01000001.1"/>
</dbReference>
<proteinExistence type="predicted"/>
<dbReference type="PANTHER" id="PTHR30188">
    <property type="entry name" value="ABC TRANSPORTER PERMEASE PROTEIN-RELATED"/>
    <property type="match status" value="1"/>
</dbReference>
<keyword evidence="1" id="KW-1133">Transmembrane helix</keyword>
<dbReference type="SUPFAM" id="SSF52091">
    <property type="entry name" value="SpoIIaa-like"/>
    <property type="match status" value="1"/>
</dbReference>
<dbReference type="GO" id="GO:0043190">
    <property type="term" value="C:ATP-binding cassette (ABC) transporter complex"/>
    <property type="evidence" value="ECO:0007669"/>
    <property type="project" value="InterPro"/>
</dbReference>
<dbReference type="STRING" id="1760988.SAMN02949497_2092"/>
<dbReference type="InterPro" id="IPR036513">
    <property type="entry name" value="STAS_dom_sf"/>
</dbReference>
<reference evidence="2 3" key="1">
    <citation type="submission" date="2016-12" db="EMBL/GenBank/DDBJ databases">
        <authorList>
            <person name="Song W.-J."/>
            <person name="Kurnit D.M."/>
        </authorList>
    </citation>
    <scope>NUCLEOTIDE SEQUENCE [LARGE SCALE GENOMIC DNA]</scope>
    <source>
        <strain evidence="2 3">175</strain>
    </source>
</reference>
<dbReference type="InterPro" id="IPR030802">
    <property type="entry name" value="Permease_MalE"/>
</dbReference>
<dbReference type="OrthoDB" id="9810518at2"/>
<feature type="transmembrane region" description="Helical" evidence="1">
    <location>
        <begin position="312"/>
        <end position="332"/>
    </location>
</feature>
<dbReference type="Pfam" id="PF02405">
    <property type="entry name" value="MlaE"/>
    <property type="match status" value="1"/>
</dbReference>
<keyword evidence="1" id="KW-0472">Membrane</keyword>
<protein>
    <submittedName>
        <fullName evidence="2">Phospholipid/cholesterol/gamma-HCH transport system permease protein</fullName>
    </submittedName>
</protein>
<sequence length="377" mass="39318">MAPPPTLALIDTADGLELQLGGGWTVGSGIPPPGPVLDRLATAPPHALGFDCQALTDWDSLLLAFLLKILNACEAHGIEARCEGLPPGVRGMLALARAVPERQDTQRPPPETGFLAGLGRAALDAYAETLGLLDFLGQATLAVGRGLRGKARFRGVDLVDLLVECGPHAVPIVSLISFLVGMILAFVGAVQLRMFGAQVFIADLVGLGMAREMGAMMTAIIMAGRTGAAYAAQLGSMQANDEIDALKTTGFPPMEFLVLPRLVALMLALPLLCLYSDFMGILGGAVVASSLFDVSYAEFLNQIENRLLVGDFMTGISKSVVFGLLVGIAGCMRGLQCGRNSTEVGLATTSAVVTGIVYIVVADAVLTLVITTLKLSL</sequence>
<dbReference type="GO" id="GO:0005548">
    <property type="term" value="F:phospholipid transporter activity"/>
    <property type="evidence" value="ECO:0007669"/>
    <property type="project" value="TreeGrafter"/>
</dbReference>
<organism evidence="2 3">
    <name type="scientific">Methylomagnum ishizawai</name>
    <dbReference type="NCBI Taxonomy" id="1760988"/>
    <lineage>
        <taxon>Bacteria</taxon>
        <taxon>Pseudomonadati</taxon>
        <taxon>Pseudomonadota</taxon>
        <taxon>Gammaproteobacteria</taxon>
        <taxon>Methylococcales</taxon>
        <taxon>Methylococcaceae</taxon>
        <taxon>Methylomagnum</taxon>
    </lineage>
</organism>
<evidence type="ECO:0000313" key="2">
    <source>
        <dbReference type="EMBL" id="SMF94759.1"/>
    </source>
</evidence>
<dbReference type="Proteomes" id="UP000192923">
    <property type="component" value="Unassembled WGS sequence"/>
</dbReference>
<dbReference type="EMBL" id="FXAM01000001">
    <property type="protein sequence ID" value="SMF94759.1"/>
    <property type="molecule type" value="Genomic_DNA"/>
</dbReference>
<name>A0A1Y6CVS4_9GAMM</name>
<gene>
    <name evidence="2" type="ORF">SAMN02949497_2092</name>
</gene>
<keyword evidence="1" id="KW-0812">Transmembrane</keyword>
<dbReference type="AlphaFoldDB" id="A0A1Y6CVS4"/>
<feature type="transmembrane region" description="Helical" evidence="1">
    <location>
        <begin position="262"/>
        <end position="292"/>
    </location>
</feature>
<dbReference type="PANTHER" id="PTHR30188:SF3">
    <property type="entry name" value="ABC TRANSPORTER PERMEASE"/>
    <property type="match status" value="1"/>
</dbReference>
<evidence type="ECO:0000313" key="3">
    <source>
        <dbReference type="Proteomes" id="UP000192923"/>
    </source>
</evidence>